<organism evidence="2 3">
    <name type="scientific">Sphingomonas sanxanigenens</name>
    <dbReference type="NCBI Taxonomy" id="397260"/>
    <lineage>
        <taxon>Bacteria</taxon>
        <taxon>Pseudomonadati</taxon>
        <taxon>Pseudomonadota</taxon>
        <taxon>Alphaproteobacteria</taxon>
        <taxon>Sphingomonadales</taxon>
        <taxon>Sphingomonadaceae</taxon>
        <taxon>Sphingomonas</taxon>
    </lineage>
</organism>
<dbReference type="EMBL" id="QFNN01000008">
    <property type="protein sequence ID" value="PZO91513.1"/>
    <property type="molecule type" value="Genomic_DNA"/>
</dbReference>
<name>A0A2W5ABA1_9SPHN</name>
<dbReference type="AlphaFoldDB" id="A0A2W5ABA1"/>
<dbReference type="InterPro" id="IPR006522">
    <property type="entry name" value="Phage_virion_morphogenesis"/>
</dbReference>
<feature type="region of interest" description="Disordered" evidence="1">
    <location>
        <begin position="55"/>
        <end position="78"/>
    </location>
</feature>
<dbReference type="NCBIfam" id="TIGR01635">
    <property type="entry name" value="tail_comp_S"/>
    <property type="match status" value="1"/>
</dbReference>
<dbReference type="Proteomes" id="UP000249066">
    <property type="component" value="Unassembled WGS sequence"/>
</dbReference>
<sequence>MAVFGDAAGDVGALDAALADFASRLEPAARRKLAARIAIDLRKANAERIAANVDPDGQPFVPRKKARPTRLRDRAGAVKRKAKAQKMFRSAGKARFLRREVSSGEARVGFVGAMARIMRVHQLGLRDTVTRNPNSPEVKYPARVPLGFSAFDRLHVLDQVADHLL</sequence>
<evidence type="ECO:0000313" key="3">
    <source>
        <dbReference type="Proteomes" id="UP000249066"/>
    </source>
</evidence>
<protein>
    <submittedName>
        <fullName evidence="2">Phage virion morphogenesis protein</fullName>
    </submittedName>
</protein>
<accession>A0A2W5ABA1</accession>
<gene>
    <name evidence="2" type="ORF">DI623_03045</name>
</gene>
<dbReference type="Pfam" id="PF05069">
    <property type="entry name" value="Phage_tail_S"/>
    <property type="match status" value="1"/>
</dbReference>
<evidence type="ECO:0000256" key="1">
    <source>
        <dbReference type="SAM" id="MobiDB-lite"/>
    </source>
</evidence>
<reference evidence="2 3" key="1">
    <citation type="submission" date="2017-08" db="EMBL/GenBank/DDBJ databases">
        <title>Infants hospitalized years apart are colonized by the same room-sourced microbial strains.</title>
        <authorList>
            <person name="Brooks B."/>
            <person name="Olm M.R."/>
            <person name="Firek B.A."/>
            <person name="Baker R."/>
            <person name="Thomas B.C."/>
            <person name="Morowitz M.J."/>
            <person name="Banfield J.F."/>
        </authorList>
    </citation>
    <scope>NUCLEOTIDE SEQUENCE [LARGE SCALE GENOMIC DNA]</scope>
    <source>
        <strain evidence="2">S2_018_000_R2_101</strain>
    </source>
</reference>
<proteinExistence type="predicted"/>
<comment type="caution">
    <text evidence="2">The sequence shown here is derived from an EMBL/GenBank/DDBJ whole genome shotgun (WGS) entry which is preliminary data.</text>
</comment>
<evidence type="ECO:0000313" key="2">
    <source>
        <dbReference type="EMBL" id="PZO91513.1"/>
    </source>
</evidence>